<dbReference type="GO" id="GO:0007160">
    <property type="term" value="P:cell-matrix adhesion"/>
    <property type="evidence" value="ECO:0007669"/>
    <property type="project" value="TreeGrafter"/>
</dbReference>
<sequence>MMLIKDRVFEVASGGGRTLDLSTVPDELMGVMPMQYIDGMSLTSKLYALGGNTSYNTALLSSLVSGIGFDRLQDAPSNAKEAIPTNVYKDLNKDLLKAGAVGMPASSKIGLMMSDKAFRTGVNMLSDANLAMFLQAQDVKNIPMSNIVLQLEYMKDAFPTRQAVGGWMRAALKDLYVNYTATEMLTQSEEEVFQLLTPSAIELMPICVVAAFGTDRLRRLDDVSKTLLLGRLVAARWQVLTYPSISRINIQTIVDEGLYSRGRPSVLTLAHVNMYREILLFFPADLLNSVTAEGAPAALGIFNSLAGSALMPCLDGGRRGAIANLIIKVNGDNPQTWRQMSGLCCLLYTLPSGTLSRIPRGALMSCRCHIADRAQYAPEDEARQMECRNYIGDDYDGEIWQRENVRRVQAWAALDILDPYTIPNYNPNGRRKRSFSDIALCNRASVSGVDDISNGELNNATPDTIMQCLGALGSRYMDDSKASILAYKVRESLRLRSWSNLTNDLMRDMNYIMKGIPAHEIRDLPFLTPPVFFYDTVSVLGNEKMKFYDEQLRAYAERVLTTWRPLNSMADNQLAMFNRLLCATNASLINELSAERVGNALTFLGVTLEGCSRENVLAPLAVKALIYYPRPISKAQVREMGVVFAGIQPDRIKELEPSSFTGLTPTALRTMTSDAIRAMTPDQIRSLSGTTAMNLNSGIRDSLSAEQKAALNEAITGSGTSRRELSTSATLLTVIHIVFIWK</sequence>
<dbReference type="GO" id="GO:0009986">
    <property type="term" value="C:cell surface"/>
    <property type="evidence" value="ECO:0007669"/>
    <property type="project" value="TreeGrafter"/>
</dbReference>
<name>A0A8B7P189_HYAAZ</name>
<reference evidence="4" key="1">
    <citation type="submission" date="2025-08" db="UniProtKB">
        <authorList>
            <consortium name="RefSeq"/>
        </authorList>
    </citation>
    <scope>IDENTIFICATION</scope>
    <source>
        <tissue evidence="4">Whole organism</tissue>
    </source>
</reference>
<organism evidence="3 4">
    <name type="scientific">Hyalella azteca</name>
    <name type="common">Amphipod</name>
    <dbReference type="NCBI Taxonomy" id="294128"/>
    <lineage>
        <taxon>Eukaryota</taxon>
        <taxon>Metazoa</taxon>
        <taxon>Ecdysozoa</taxon>
        <taxon>Arthropoda</taxon>
        <taxon>Crustacea</taxon>
        <taxon>Multicrustacea</taxon>
        <taxon>Malacostraca</taxon>
        <taxon>Eumalacostraca</taxon>
        <taxon>Peracarida</taxon>
        <taxon>Amphipoda</taxon>
        <taxon>Senticaudata</taxon>
        <taxon>Talitrida</taxon>
        <taxon>Talitroidea</taxon>
        <taxon>Hyalellidae</taxon>
        <taxon>Hyalella</taxon>
    </lineage>
</organism>
<keyword evidence="2" id="KW-0325">Glycoprotein</keyword>
<dbReference type="PANTHER" id="PTHR23412">
    <property type="entry name" value="STEREOCILIN RELATED"/>
    <property type="match status" value="1"/>
</dbReference>
<evidence type="ECO:0000313" key="3">
    <source>
        <dbReference type="Proteomes" id="UP000694843"/>
    </source>
</evidence>
<accession>A0A8B7P189</accession>
<evidence type="ECO:0000313" key="4">
    <source>
        <dbReference type="RefSeq" id="XP_018019783.1"/>
    </source>
</evidence>
<proteinExistence type="predicted"/>
<dbReference type="InterPro" id="IPR026664">
    <property type="entry name" value="Stereocilin-rel"/>
</dbReference>
<protein>
    <submittedName>
        <fullName evidence="4">Uncharacterized protein LOC108676243</fullName>
    </submittedName>
</protein>
<dbReference type="AlphaFoldDB" id="A0A8B7P189"/>
<dbReference type="OrthoDB" id="6382066at2759"/>
<dbReference type="RefSeq" id="XP_018019783.1">
    <property type="nucleotide sequence ID" value="XM_018164294.2"/>
</dbReference>
<keyword evidence="3" id="KW-1185">Reference proteome</keyword>
<dbReference type="Proteomes" id="UP000694843">
    <property type="component" value="Unplaced"/>
</dbReference>
<gene>
    <name evidence="4" type="primary">LOC108676243</name>
</gene>
<evidence type="ECO:0000256" key="1">
    <source>
        <dbReference type="ARBA" id="ARBA00022729"/>
    </source>
</evidence>
<dbReference type="PANTHER" id="PTHR23412:SF17">
    <property type="entry name" value="OTOANCORIN"/>
    <property type="match status" value="1"/>
</dbReference>
<dbReference type="GeneID" id="108676243"/>
<keyword evidence="1" id="KW-0732">Signal</keyword>
<evidence type="ECO:0000256" key="2">
    <source>
        <dbReference type="ARBA" id="ARBA00023180"/>
    </source>
</evidence>
<dbReference type="KEGG" id="hazt:108676243"/>